<dbReference type="AlphaFoldDB" id="A0A1F4W1K0"/>
<dbReference type="Proteomes" id="UP000176614">
    <property type="component" value="Unassembled WGS sequence"/>
</dbReference>
<keyword evidence="1" id="KW-0472">Membrane</keyword>
<dbReference type="Gene3D" id="3.30.110.170">
    <property type="entry name" value="Protein of unknown function (DUF541), domain 1"/>
    <property type="match status" value="1"/>
</dbReference>
<dbReference type="Pfam" id="PF04402">
    <property type="entry name" value="SIMPL"/>
    <property type="match status" value="1"/>
</dbReference>
<evidence type="ECO:0000313" key="3">
    <source>
        <dbReference type="Proteomes" id="UP000176614"/>
    </source>
</evidence>
<dbReference type="InterPro" id="IPR052022">
    <property type="entry name" value="26kDa_periplasmic_antigen"/>
</dbReference>
<sequence>MLINKIRNYIFSCISKIKSLIIPVLVAFLIILGGYFLYVYNKPVRTVTVVGVSSKVVQNQIANFYASILERNAVKIEVAEKAKEKSDQLIEKLKEFGIPEADLKTTSVNIYQDQYYDNNSGQTRFGDWNANISIDITVRDISQVDKLTELLTQLDISNFGGPNFTFDNKKIDDSELLSDALSDGRAKAEILAARIGLSLGEIQRIVEGYDTNNNQVFGDYGRGAGGGGGLVPGTGEATKVLTITYSLK</sequence>
<organism evidence="2 3">
    <name type="scientific">candidate division WWE3 bacterium RIFOXYA2_FULL_46_9</name>
    <dbReference type="NCBI Taxonomy" id="1802636"/>
    <lineage>
        <taxon>Bacteria</taxon>
        <taxon>Katanobacteria</taxon>
    </lineage>
</organism>
<keyword evidence="1" id="KW-0812">Transmembrane</keyword>
<feature type="transmembrane region" description="Helical" evidence="1">
    <location>
        <begin position="20"/>
        <end position="40"/>
    </location>
</feature>
<comment type="caution">
    <text evidence="2">The sequence shown here is derived from an EMBL/GenBank/DDBJ whole genome shotgun (WGS) entry which is preliminary data.</text>
</comment>
<dbReference type="EMBL" id="MEVT01000007">
    <property type="protein sequence ID" value="OGC63299.1"/>
    <property type="molecule type" value="Genomic_DNA"/>
</dbReference>
<accession>A0A1F4W1K0</accession>
<keyword evidence="1" id="KW-1133">Transmembrane helix</keyword>
<dbReference type="InterPro" id="IPR007497">
    <property type="entry name" value="SIMPL/DUF541"/>
</dbReference>
<evidence type="ECO:0008006" key="4">
    <source>
        <dbReference type="Google" id="ProtNLM"/>
    </source>
</evidence>
<dbReference type="GO" id="GO:0006974">
    <property type="term" value="P:DNA damage response"/>
    <property type="evidence" value="ECO:0007669"/>
    <property type="project" value="TreeGrafter"/>
</dbReference>
<reference evidence="2 3" key="1">
    <citation type="journal article" date="2016" name="Nat. Commun.">
        <title>Thousands of microbial genomes shed light on interconnected biogeochemical processes in an aquifer system.</title>
        <authorList>
            <person name="Anantharaman K."/>
            <person name="Brown C.T."/>
            <person name="Hug L.A."/>
            <person name="Sharon I."/>
            <person name="Castelle C.J."/>
            <person name="Probst A.J."/>
            <person name="Thomas B.C."/>
            <person name="Singh A."/>
            <person name="Wilkins M.J."/>
            <person name="Karaoz U."/>
            <person name="Brodie E.L."/>
            <person name="Williams K.H."/>
            <person name="Hubbard S.S."/>
            <person name="Banfield J.F."/>
        </authorList>
    </citation>
    <scope>NUCLEOTIDE SEQUENCE [LARGE SCALE GENOMIC DNA]</scope>
</reference>
<evidence type="ECO:0000313" key="2">
    <source>
        <dbReference type="EMBL" id="OGC63299.1"/>
    </source>
</evidence>
<protein>
    <recommendedName>
        <fullName evidence="4">SIMPL domain-containing protein</fullName>
    </recommendedName>
</protein>
<dbReference type="PANTHER" id="PTHR34387:SF2">
    <property type="entry name" value="SLR1258 PROTEIN"/>
    <property type="match status" value="1"/>
</dbReference>
<name>A0A1F4W1K0_UNCKA</name>
<dbReference type="PANTHER" id="PTHR34387">
    <property type="entry name" value="SLR1258 PROTEIN"/>
    <property type="match status" value="1"/>
</dbReference>
<evidence type="ECO:0000256" key="1">
    <source>
        <dbReference type="SAM" id="Phobius"/>
    </source>
</evidence>
<dbReference type="Gene3D" id="3.30.70.2970">
    <property type="entry name" value="Protein of unknown function (DUF541), domain 2"/>
    <property type="match status" value="1"/>
</dbReference>
<gene>
    <name evidence="2" type="ORF">A2264_02865</name>
</gene>
<proteinExistence type="predicted"/>